<feature type="compositionally biased region" description="Polar residues" evidence="1">
    <location>
        <begin position="45"/>
        <end position="61"/>
    </location>
</feature>
<evidence type="ECO:0000256" key="1">
    <source>
        <dbReference type="SAM" id="MobiDB-lite"/>
    </source>
</evidence>
<feature type="region of interest" description="Disordered" evidence="1">
    <location>
        <begin position="36"/>
        <end position="63"/>
    </location>
</feature>
<dbReference type="Proteomes" id="UP000007484">
    <property type="component" value="Chromosome"/>
</dbReference>
<dbReference type="AlphaFoldDB" id="F0QQE7"/>
<organism evidence="2 3">
    <name type="scientific">Mycoplasma suis (strain Illinois)</name>
    <dbReference type="NCBI Taxonomy" id="768700"/>
    <lineage>
        <taxon>Bacteria</taxon>
        <taxon>Bacillati</taxon>
        <taxon>Mycoplasmatota</taxon>
        <taxon>Mollicutes</taxon>
        <taxon>Mycoplasmataceae</taxon>
        <taxon>Mycoplasma</taxon>
    </lineage>
</organism>
<dbReference type="EMBL" id="CP002525">
    <property type="protein sequence ID" value="ADX97717.1"/>
    <property type="molecule type" value="Genomic_DNA"/>
</dbReference>
<reference evidence="2 3" key="1">
    <citation type="journal article" date="2011" name="J. Bacteriol.">
        <title>Complete genome sequences of two hemotropic Mycoplasmas, Mycoplasma haemofelis strain Ohio2 and Mycoplasma suis strain Illinois.</title>
        <authorList>
            <person name="Messick J.B."/>
            <person name="Santos A.P."/>
            <person name="Guimaraes A.M."/>
        </authorList>
    </citation>
    <scope>NUCLEOTIDE SEQUENCE [LARGE SCALE GENOMIC DNA]</scope>
    <source>
        <strain evidence="2 3">Illinois</strain>
    </source>
</reference>
<proteinExistence type="predicted"/>
<sequence length="211" mass="23975">MTLPVKALLIPLTLGAGGLVAGGGVGLVNLFSSRESFDSGENKDFSSVTKIDSTSNQSSPLVQKEHNHLSEIPKDLGKQREDALTEALKESNEPFAHYVHKELGKEKDILTCIRLFSEEITDKEEFKEEECQNFLVKEVFEGTNHTGESVMWLRTNQENFESIFEKFFDSQYIKGDPKVKGEEQEWKFKDVWGCWTVPKNDLVIIRCLKNN</sequence>
<accession>F0QQE7</accession>
<dbReference type="HOGENOM" id="CLU_094187_0_0_14"/>
<gene>
    <name evidence="2" type="ordered locus">MSU_0173</name>
</gene>
<evidence type="ECO:0000313" key="2">
    <source>
        <dbReference type="EMBL" id="ADX97717.1"/>
    </source>
</evidence>
<keyword evidence="3" id="KW-1185">Reference proteome</keyword>
<name>F0QQE7_MYCSL</name>
<dbReference type="STRING" id="768700.MSU_0173"/>
<dbReference type="KEGG" id="mss:MSU_0173"/>
<dbReference type="RefSeq" id="WP_013609670.1">
    <property type="nucleotide sequence ID" value="NC_015155.1"/>
</dbReference>
<protein>
    <submittedName>
        <fullName evidence="2">Uncharacterized protein</fullName>
    </submittedName>
</protein>
<evidence type="ECO:0000313" key="3">
    <source>
        <dbReference type="Proteomes" id="UP000007484"/>
    </source>
</evidence>